<evidence type="ECO:0000256" key="2">
    <source>
        <dbReference type="ARBA" id="ARBA00022448"/>
    </source>
</evidence>
<evidence type="ECO:0000256" key="6">
    <source>
        <dbReference type="ARBA" id="ARBA00023136"/>
    </source>
</evidence>
<feature type="transmembrane region" description="Helical" evidence="7">
    <location>
        <begin position="251"/>
        <end position="274"/>
    </location>
</feature>
<feature type="transmembrane region" description="Helical" evidence="7">
    <location>
        <begin position="327"/>
        <end position="348"/>
    </location>
</feature>
<protein>
    <submittedName>
        <fullName evidence="8">Dicarboxylate/amino acid:cation symporter</fullName>
    </submittedName>
</protein>
<feature type="transmembrane region" description="Helical" evidence="7">
    <location>
        <begin position="27"/>
        <end position="46"/>
    </location>
</feature>
<dbReference type="InterPro" id="IPR001991">
    <property type="entry name" value="Na-dicarboxylate_symporter"/>
</dbReference>
<comment type="caution">
    <text evidence="8">The sequence shown here is derived from an EMBL/GenBank/DDBJ whole genome shotgun (WGS) entry which is preliminary data.</text>
</comment>
<feature type="transmembrane region" description="Helical" evidence="7">
    <location>
        <begin position="66"/>
        <end position="91"/>
    </location>
</feature>
<comment type="subcellular location">
    <subcellularLocation>
        <location evidence="1">Cell membrane</location>
        <topology evidence="1">Multi-pass membrane protein</topology>
    </subcellularLocation>
</comment>
<dbReference type="InterPro" id="IPR036458">
    <property type="entry name" value="Na:dicarbo_symporter_sf"/>
</dbReference>
<dbReference type="Gene3D" id="1.10.3860.10">
    <property type="entry name" value="Sodium:dicarboxylate symporter"/>
    <property type="match status" value="1"/>
</dbReference>
<reference evidence="8 9" key="1">
    <citation type="submission" date="2023-03" db="EMBL/GenBank/DDBJ databases">
        <title>Fodinicurvata sp. CAU 1616 isolated from sea sendiment.</title>
        <authorList>
            <person name="Kim W."/>
        </authorList>
    </citation>
    <scope>NUCLEOTIDE SEQUENCE [LARGE SCALE GENOMIC DNA]</scope>
    <source>
        <strain evidence="8 9">CAU 1616</strain>
    </source>
</reference>
<feature type="transmembrane region" description="Helical" evidence="7">
    <location>
        <begin position="286"/>
        <end position="307"/>
    </location>
</feature>
<name>A0ABT5YMK5_9PROT</name>
<dbReference type="PANTHER" id="PTHR42865">
    <property type="entry name" value="PROTON/GLUTAMATE-ASPARTATE SYMPORTER"/>
    <property type="match status" value="1"/>
</dbReference>
<dbReference type="Proteomes" id="UP001215503">
    <property type="component" value="Unassembled WGS sequence"/>
</dbReference>
<evidence type="ECO:0000313" key="9">
    <source>
        <dbReference type="Proteomes" id="UP001215503"/>
    </source>
</evidence>
<evidence type="ECO:0000256" key="7">
    <source>
        <dbReference type="SAM" id="Phobius"/>
    </source>
</evidence>
<feature type="transmembrane region" description="Helical" evidence="7">
    <location>
        <begin position="355"/>
        <end position="374"/>
    </location>
</feature>
<evidence type="ECO:0000256" key="5">
    <source>
        <dbReference type="ARBA" id="ARBA00022989"/>
    </source>
</evidence>
<dbReference type="PRINTS" id="PR00173">
    <property type="entry name" value="EDTRNSPORT"/>
</dbReference>
<keyword evidence="3" id="KW-1003">Cell membrane</keyword>
<dbReference type="PANTHER" id="PTHR42865:SF7">
    <property type="entry name" value="PROTON_GLUTAMATE-ASPARTATE SYMPORTER"/>
    <property type="match status" value="1"/>
</dbReference>
<dbReference type="EMBL" id="JARHUD010000004">
    <property type="protein sequence ID" value="MDF2096087.1"/>
    <property type="molecule type" value="Genomic_DNA"/>
</dbReference>
<organism evidence="8 9">
    <name type="scientific">Aquibaculum arenosum</name>
    <dbReference type="NCBI Taxonomy" id="3032591"/>
    <lineage>
        <taxon>Bacteria</taxon>
        <taxon>Pseudomonadati</taxon>
        <taxon>Pseudomonadota</taxon>
        <taxon>Alphaproteobacteria</taxon>
        <taxon>Rhodospirillales</taxon>
        <taxon>Rhodovibrionaceae</taxon>
        <taxon>Aquibaculum</taxon>
    </lineage>
</organism>
<evidence type="ECO:0000313" key="8">
    <source>
        <dbReference type="EMBL" id="MDF2096087.1"/>
    </source>
</evidence>
<keyword evidence="4 7" id="KW-0812">Transmembrane</keyword>
<gene>
    <name evidence="8" type="ORF">P2G67_08875</name>
</gene>
<dbReference type="RefSeq" id="WP_275822145.1">
    <property type="nucleotide sequence ID" value="NZ_JARHUD010000004.1"/>
</dbReference>
<keyword evidence="9" id="KW-1185">Reference proteome</keyword>
<evidence type="ECO:0000256" key="3">
    <source>
        <dbReference type="ARBA" id="ARBA00022475"/>
    </source>
</evidence>
<feature type="transmembrane region" description="Helical" evidence="7">
    <location>
        <begin position="208"/>
        <end position="231"/>
    </location>
</feature>
<evidence type="ECO:0000256" key="4">
    <source>
        <dbReference type="ARBA" id="ARBA00022692"/>
    </source>
</evidence>
<keyword evidence="6 7" id="KW-0472">Membrane</keyword>
<feature type="transmembrane region" description="Helical" evidence="7">
    <location>
        <begin position="103"/>
        <end position="129"/>
    </location>
</feature>
<dbReference type="SUPFAM" id="SSF118215">
    <property type="entry name" value="Proton glutamate symport protein"/>
    <property type="match status" value="1"/>
</dbReference>
<sequence>MSDSYPLSAGQLHQQRFRLRAWIRTRLWAQVLIGLLAGLLVGTLLGPDVGLLEPDTSEAVGGWLALPGQLFLGLIAMVLVPLIFTSIVQGLTGAESGAELKAVGLRLAGFIIATTFMAAGIGVGLALWLQPGAGMAALMPPAAVPPSAEAAPFTGAQAPDIIAGILPTNPTAAIAQGDMLAVVVLALLVGIAATQVSRERAEPFLKVLDALLSIAMVIVKWAMFLAPFAVFGLMAQLVMRIGLSSLAAMSHYVGTVLLGLALLMLLYLTLAALFGGRGPLTFLKAAGGNLLLAFSTSSSSAVMPVTIDTAVNRLHVPANIGNLVVPLGATMNMAGTALYQSVAILFLAQMSGIDLSTGQMVVIVVTLVASSIGAPGTPGVSIGILVSVAAAFGIPAEGLVIILGVDRILDMSRTTVNVTGDLTACLLFRGTTVSPEAGPATSRA</sequence>
<dbReference type="Pfam" id="PF00375">
    <property type="entry name" value="SDF"/>
    <property type="match status" value="1"/>
</dbReference>
<accession>A0ABT5YMK5</accession>
<feature type="transmembrane region" description="Helical" evidence="7">
    <location>
        <begin position="380"/>
        <end position="405"/>
    </location>
</feature>
<keyword evidence="2" id="KW-0813">Transport</keyword>
<proteinExistence type="predicted"/>
<evidence type="ECO:0000256" key="1">
    <source>
        <dbReference type="ARBA" id="ARBA00004651"/>
    </source>
</evidence>
<keyword evidence="5 7" id="KW-1133">Transmembrane helix</keyword>
<feature type="transmembrane region" description="Helical" evidence="7">
    <location>
        <begin position="179"/>
        <end position="196"/>
    </location>
</feature>